<dbReference type="NCBIfam" id="NF006720">
    <property type="entry name" value="PRK09258.1"/>
    <property type="match status" value="1"/>
</dbReference>
<evidence type="ECO:0000256" key="2">
    <source>
        <dbReference type="ARBA" id="ARBA00023315"/>
    </source>
</evidence>
<keyword evidence="1" id="KW-0808">Transferase</keyword>
<keyword evidence="2" id="KW-0012">Acyltransferase</keyword>
<accession>A0A3B1CEJ6</accession>
<organism evidence="4">
    <name type="scientific">hydrothermal vent metagenome</name>
    <dbReference type="NCBI Taxonomy" id="652676"/>
    <lineage>
        <taxon>unclassified sequences</taxon>
        <taxon>metagenomes</taxon>
        <taxon>ecological metagenomes</taxon>
    </lineage>
</organism>
<sequence>MRYTKVSIAAVGYELPPNVVRSDEIEERLSPVYERLKLPKGRLEMMTGIKERRFWGEGEKPSSAAIKAGEKAIQASGIPVDKFGALFHTSVCRDFLEPATANVVHNGLKLSPDALIFDISNACLGVLDGMVTLANMIELGQVEAGVIVAGEMGEALVESTINDLLSNKSHTRKSVKPAFASLTIGSGAAAVILAKSDLAPGGMRLMGGVARCATKDAHLCKSVVDQGVGEGSAPLMATDSEELLKAGCALAGETWDEFKKTMGWKNSDINRAFTHQVGAAHRKLLYESIGLNMEIDFATVEFLGNIGSVSLPITLGMGMEKGLIARGDKVTLLGIGSGLNCMMLGLESL</sequence>
<dbReference type="SUPFAM" id="SSF53901">
    <property type="entry name" value="Thiolase-like"/>
    <property type="match status" value="1"/>
</dbReference>
<evidence type="ECO:0000313" key="4">
    <source>
        <dbReference type="EMBL" id="VAX22368.1"/>
    </source>
</evidence>
<dbReference type="PANTHER" id="PTHR34069">
    <property type="entry name" value="3-OXOACYL-[ACYL-CARRIER-PROTEIN] SYNTHASE 3"/>
    <property type="match status" value="1"/>
</dbReference>
<dbReference type="GO" id="GO:0044550">
    <property type="term" value="P:secondary metabolite biosynthetic process"/>
    <property type="evidence" value="ECO:0007669"/>
    <property type="project" value="TreeGrafter"/>
</dbReference>
<reference evidence="4" key="1">
    <citation type="submission" date="2018-06" db="EMBL/GenBank/DDBJ databases">
        <authorList>
            <person name="Zhirakovskaya E."/>
        </authorList>
    </citation>
    <scope>NUCLEOTIDE SEQUENCE</scope>
</reference>
<dbReference type="Gene3D" id="3.40.47.10">
    <property type="match status" value="2"/>
</dbReference>
<evidence type="ECO:0000259" key="3">
    <source>
        <dbReference type="Pfam" id="PF08541"/>
    </source>
</evidence>
<dbReference type="EMBL" id="UOGA01000223">
    <property type="protein sequence ID" value="VAX22368.1"/>
    <property type="molecule type" value="Genomic_DNA"/>
</dbReference>
<dbReference type="Pfam" id="PF08541">
    <property type="entry name" value="ACP_syn_III_C"/>
    <property type="match status" value="1"/>
</dbReference>
<name>A0A3B1CEJ6_9ZZZZ</name>
<dbReference type="InterPro" id="IPR013747">
    <property type="entry name" value="ACP_syn_III_C"/>
</dbReference>
<evidence type="ECO:0000256" key="1">
    <source>
        <dbReference type="ARBA" id="ARBA00022679"/>
    </source>
</evidence>
<dbReference type="GO" id="GO:0016746">
    <property type="term" value="F:acyltransferase activity"/>
    <property type="evidence" value="ECO:0007669"/>
    <property type="project" value="UniProtKB-KW"/>
</dbReference>
<dbReference type="AlphaFoldDB" id="A0A3B1CEJ6"/>
<protein>
    <submittedName>
        <fullName evidence="4">3-oxoacyl-[ACP] synthase III in alkane synthesis cluster</fullName>
    </submittedName>
</protein>
<proteinExistence type="predicted"/>
<dbReference type="CDD" id="cd00830">
    <property type="entry name" value="KAS_III"/>
    <property type="match status" value="1"/>
</dbReference>
<dbReference type="PANTHER" id="PTHR34069:SF3">
    <property type="entry name" value="ACYL-COA:ACYL-COA ALKYLTRANSFERASE"/>
    <property type="match status" value="1"/>
</dbReference>
<dbReference type="InterPro" id="IPR016039">
    <property type="entry name" value="Thiolase-like"/>
</dbReference>
<feature type="domain" description="Beta-ketoacyl-[acyl-carrier-protein] synthase III C-terminal" evidence="3">
    <location>
        <begin position="262"/>
        <end position="341"/>
    </location>
</feature>
<gene>
    <name evidence="4" type="ORF">MNBD_NITROSPINAE04-2635</name>
</gene>